<name>A0A670HWX3_PODMU</name>
<dbReference type="GO" id="GO:0006508">
    <property type="term" value="P:proteolysis"/>
    <property type="evidence" value="ECO:0007669"/>
    <property type="project" value="UniProtKB-KW"/>
</dbReference>
<dbReference type="InterPro" id="IPR050164">
    <property type="entry name" value="Peptidase_C19"/>
</dbReference>
<dbReference type="PANTHER" id="PTHR24006">
    <property type="entry name" value="UBIQUITIN CARBOXYL-TERMINAL HYDROLASE"/>
    <property type="match status" value="1"/>
</dbReference>
<organism evidence="3 4">
    <name type="scientific">Podarcis muralis</name>
    <name type="common">Wall lizard</name>
    <name type="synonym">Lacerta muralis</name>
    <dbReference type="NCBI Taxonomy" id="64176"/>
    <lineage>
        <taxon>Eukaryota</taxon>
        <taxon>Metazoa</taxon>
        <taxon>Chordata</taxon>
        <taxon>Craniata</taxon>
        <taxon>Vertebrata</taxon>
        <taxon>Euteleostomi</taxon>
        <taxon>Lepidosauria</taxon>
        <taxon>Squamata</taxon>
        <taxon>Bifurcata</taxon>
        <taxon>Unidentata</taxon>
        <taxon>Episquamata</taxon>
        <taxon>Laterata</taxon>
        <taxon>Lacertibaenia</taxon>
        <taxon>Lacertidae</taxon>
        <taxon>Podarcis</taxon>
    </lineage>
</organism>
<sequence>MFGNLFDEDFSFLSNNQCGKQKSKHKDAELLVPRESTNLSGIKNQGGTCYLNSLLQTLLFTPEFREALFSIGPEELGSLEDNSKPESKVRIIPLQLQRLFAQLLLLDQHAASTADLTDSFGWNSNEEMRQHDVQELNRILFSALETSLVGTSGHNLINQLYHGTVVNHIVCKECKNVSERQEDFLDLTVAVKDVSGLEEALWNMYVEEEHFEKDNLYRCGACNKLVEATKSAKLRKLFNFNFEKCERYKEISSYAFPVRINLKPFCEQTEVDDFKYMYELFSVIIHKGGCYGGHYHVYIRDIDELGNWQVLVKKENPLRILRNILLEEESKEIAVDRLAQKLLEKKSVSWNKKYRKQHGPIRKFLQSHYPTFLLSSDESKVKLNDHHKLHFGSTSQSNPQNHEVKMSSEKATTGLREYSSESHWFDLNDSKVQPIREQEIEKQFQGNESAYMLFYRQSQMTRPSEARGNPRYRVPIHLLNEMDAANIKLQKKRAEYDLANNSIDLHLHIFSHYKFYNGALHPVVSQKESVLDLTIDKRKTLGEIQQLVFQLLEFWEGDLVLSLAKLLPAGLHIYQTLEGDDSTLSGIGLSDGANIFVWNGKEVDGVEVLTGIDHEPVLINVLRLAGHNEGRVGQQFMESQHVFPCSSNLRAICDALMSPEGIVLKNHSGSEKDSENWKVIPEEDMKQTLRDIGLKNGSSILVLDSHDQSLLHKNETRPCWVIYWLQVKNFCRLEAEEIQVKITATIETVRDNWHLRKIDWCYEAGDALSEEYFFFKRVGNLWILCDINVDIYFENVNCIVYVSYYRPKDLLLRVQMGIPEERDYYHPVDLVWDISKECTACALRQRIASYYSLPEEQIEIAKYSPEKFEWIPICSWTQQVSKRKKKKKGDSLQLSPYNLKDGDIIGVKNLLLDDSKDFSTMKDDIGKQMQKQLAMEKTRYILVFYRIYTMPFSQQEAHINCLNIESSKMNPVVSSNVVIGFFYVDLEFE</sequence>
<dbReference type="GO" id="GO:0004843">
    <property type="term" value="F:cysteine-type deubiquitinase activity"/>
    <property type="evidence" value="ECO:0007669"/>
    <property type="project" value="UniProtKB-UniRule"/>
</dbReference>
<reference evidence="3 4" key="1">
    <citation type="journal article" date="2019" name="Proc. Natl. Acad. Sci. U.S.A.">
        <title>Regulatory changes in pterin and carotenoid genes underlie balanced color polymorphisms in the wall lizard.</title>
        <authorList>
            <person name="Andrade P."/>
            <person name="Pinho C."/>
            <person name="Perez I de Lanuza G."/>
            <person name="Afonso S."/>
            <person name="Brejcha J."/>
            <person name="Rubin C.J."/>
            <person name="Wallerman O."/>
            <person name="Pereira P."/>
            <person name="Sabatino S.J."/>
            <person name="Bellati A."/>
            <person name="Pellitteri-Rosa D."/>
            <person name="Bosakova Z."/>
            <person name="Bunikis I."/>
            <person name="Carretero M.A."/>
            <person name="Feiner N."/>
            <person name="Marsik P."/>
            <person name="Pauperio F."/>
            <person name="Salvi D."/>
            <person name="Soler L."/>
            <person name="While G.M."/>
            <person name="Uller T."/>
            <person name="Font E."/>
            <person name="Andersson L."/>
            <person name="Carneiro M."/>
        </authorList>
    </citation>
    <scope>NUCLEOTIDE SEQUENCE</scope>
</reference>
<dbReference type="GO" id="GO:0005829">
    <property type="term" value="C:cytosol"/>
    <property type="evidence" value="ECO:0007669"/>
    <property type="project" value="TreeGrafter"/>
</dbReference>
<reference evidence="3" key="3">
    <citation type="submission" date="2025-09" db="UniProtKB">
        <authorList>
            <consortium name="Ensembl"/>
        </authorList>
    </citation>
    <scope>IDENTIFICATION</scope>
</reference>
<keyword evidence="1" id="KW-0645">Protease</keyword>
<feature type="domain" description="USP" evidence="2">
    <location>
        <begin position="40"/>
        <end position="458"/>
    </location>
</feature>
<dbReference type="InterPro" id="IPR057763">
    <property type="entry name" value="UBL_USP40"/>
</dbReference>
<dbReference type="GO" id="GO:0016579">
    <property type="term" value="P:protein deubiquitination"/>
    <property type="evidence" value="ECO:0007669"/>
    <property type="project" value="InterPro"/>
</dbReference>
<evidence type="ECO:0000313" key="4">
    <source>
        <dbReference type="Proteomes" id="UP000472272"/>
    </source>
</evidence>
<keyword evidence="1" id="KW-0378">Hydrolase</keyword>
<dbReference type="PANTHER" id="PTHR24006:SF842">
    <property type="entry name" value="UBIQUITIN CARBOXYL-TERMINAL HYDROLASE 40"/>
    <property type="match status" value="1"/>
</dbReference>
<evidence type="ECO:0000313" key="3">
    <source>
        <dbReference type="Ensembl" id="ENSPMRP00000003705.1"/>
    </source>
</evidence>
<dbReference type="InterPro" id="IPR038765">
    <property type="entry name" value="Papain-like_cys_pep_sf"/>
</dbReference>
<dbReference type="FunFam" id="3.90.70.10:FF:000510">
    <property type="entry name" value="Ubiquitin specific peptidase 40"/>
    <property type="match status" value="1"/>
</dbReference>
<dbReference type="FunFam" id="3.90.70.10:FF:000043">
    <property type="entry name" value="Ubiquitin carboxyl-terminal hydrolase 40"/>
    <property type="match status" value="1"/>
</dbReference>
<dbReference type="GO" id="GO:0005634">
    <property type="term" value="C:nucleus"/>
    <property type="evidence" value="ECO:0007669"/>
    <property type="project" value="TreeGrafter"/>
</dbReference>
<dbReference type="PROSITE" id="PS00972">
    <property type="entry name" value="USP_1"/>
    <property type="match status" value="1"/>
</dbReference>
<evidence type="ECO:0000259" key="2">
    <source>
        <dbReference type="PROSITE" id="PS50235"/>
    </source>
</evidence>
<keyword evidence="1" id="KW-0788">Thiol protease</keyword>
<dbReference type="AlphaFoldDB" id="A0A670HWX3"/>
<comment type="similarity">
    <text evidence="1">Belongs to the peptidase C19 family.</text>
</comment>
<dbReference type="GeneTree" id="ENSGT00940000157267"/>
<dbReference type="EC" id="3.4.19.12" evidence="1"/>
<dbReference type="Ensembl" id="ENSPMRT00000003968.1">
    <property type="protein sequence ID" value="ENSPMRP00000003705.1"/>
    <property type="gene ID" value="ENSPMRG00000002581.1"/>
</dbReference>
<accession>A0A670HWX3</accession>
<dbReference type="Proteomes" id="UP000472272">
    <property type="component" value="Chromosome 1"/>
</dbReference>
<proteinExistence type="inferred from homology"/>
<gene>
    <name evidence="3" type="primary">USP40</name>
</gene>
<dbReference type="PROSITE" id="PS00973">
    <property type="entry name" value="USP_2"/>
    <property type="match status" value="1"/>
</dbReference>
<protein>
    <recommendedName>
        <fullName evidence="1">Ubiquitin carboxyl-terminal hydrolase</fullName>
        <ecNumber evidence="1">3.4.19.12</ecNumber>
    </recommendedName>
</protein>
<dbReference type="InterPro" id="IPR018200">
    <property type="entry name" value="USP_CS"/>
</dbReference>
<comment type="catalytic activity">
    <reaction evidence="1">
        <text>Thiol-dependent hydrolysis of ester, thioester, amide, peptide and isopeptide bonds formed by the C-terminal Gly of ubiquitin (a 76-residue protein attached to proteins as an intracellular targeting signal).</text>
        <dbReference type="EC" id="3.4.19.12"/>
    </reaction>
</comment>
<dbReference type="Pfam" id="PF25822">
    <property type="entry name" value="UBL_USP40"/>
    <property type="match status" value="1"/>
</dbReference>
<dbReference type="PROSITE" id="PS50235">
    <property type="entry name" value="USP_3"/>
    <property type="match status" value="1"/>
</dbReference>
<keyword evidence="4" id="KW-1185">Reference proteome</keyword>
<evidence type="ECO:0000256" key="1">
    <source>
        <dbReference type="RuleBase" id="RU366025"/>
    </source>
</evidence>
<reference evidence="3" key="2">
    <citation type="submission" date="2025-08" db="UniProtKB">
        <authorList>
            <consortium name="Ensembl"/>
        </authorList>
    </citation>
    <scope>IDENTIFICATION</scope>
</reference>
<dbReference type="InterPro" id="IPR028889">
    <property type="entry name" value="USP"/>
</dbReference>
<dbReference type="InterPro" id="IPR001394">
    <property type="entry name" value="Peptidase_C19_UCH"/>
</dbReference>
<keyword evidence="1" id="KW-0833">Ubl conjugation pathway</keyword>
<dbReference type="SUPFAM" id="SSF54001">
    <property type="entry name" value="Cysteine proteinases"/>
    <property type="match status" value="1"/>
</dbReference>
<dbReference type="Gene3D" id="3.90.70.10">
    <property type="entry name" value="Cysteine proteinases"/>
    <property type="match status" value="1"/>
</dbReference>
<dbReference type="Pfam" id="PF00443">
    <property type="entry name" value="UCH"/>
    <property type="match status" value="1"/>
</dbReference>